<evidence type="ECO:0000256" key="1">
    <source>
        <dbReference type="ARBA" id="ARBA00006926"/>
    </source>
</evidence>
<dbReference type="Proteomes" id="UP000316726">
    <property type="component" value="Chromosome 20"/>
</dbReference>
<dbReference type="PANTHER" id="PTHR11592">
    <property type="entry name" value="GLUTATHIONE PEROXIDASE"/>
    <property type="match status" value="1"/>
</dbReference>
<evidence type="ECO:0000313" key="5">
    <source>
        <dbReference type="EMBL" id="QDZ25964.1"/>
    </source>
</evidence>
<dbReference type="PROSITE" id="PS51355">
    <property type="entry name" value="GLUTATHIONE_PEROXID_3"/>
    <property type="match status" value="1"/>
</dbReference>
<protein>
    <recommendedName>
        <fullName evidence="4">Glutathione peroxidase</fullName>
    </recommendedName>
</protein>
<dbReference type="PANTHER" id="PTHR11592:SF78">
    <property type="entry name" value="GLUTATHIONE PEROXIDASE"/>
    <property type="match status" value="1"/>
</dbReference>
<dbReference type="CDD" id="cd00340">
    <property type="entry name" value="GSH_Peroxidase"/>
    <property type="match status" value="1"/>
</dbReference>
<evidence type="ECO:0000313" key="6">
    <source>
        <dbReference type="Proteomes" id="UP000316726"/>
    </source>
</evidence>
<keyword evidence="2 4" id="KW-0575">Peroxidase</keyword>
<reference evidence="5 6" key="1">
    <citation type="submission" date="2018-07" db="EMBL/GenBank/DDBJ databases">
        <title>The complete nuclear genome of the prasinophyte Chloropicon primus (CCMP1205).</title>
        <authorList>
            <person name="Pombert J.-F."/>
            <person name="Otis C."/>
            <person name="Turmel M."/>
            <person name="Lemieux C."/>
        </authorList>
    </citation>
    <scope>NUCLEOTIDE SEQUENCE [LARGE SCALE GENOMIC DNA]</scope>
    <source>
        <strain evidence="5 6">CCMP1205</strain>
    </source>
</reference>
<dbReference type="GO" id="GO:0004601">
    <property type="term" value="F:peroxidase activity"/>
    <property type="evidence" value="ECO:0007669"/>
    <property type="project" value="UniProtKB-KW"/>
</dbReference>
<evidence type="ECO:0000256" key="2">
    <source>
        <dbReference type="ARBA" id="ARBA00022559"/>
    </source>
</evidence>
<evidence type="ECO:0000256" key="3">
    <source>
        <dbReference type="ARBA" id="ARBA00023002"/>
    </source>
</evidence>
<dbReference type="Gene3D" id="3.40.30.10">
    <property type="entry name" value="Glutaredoxin"/>
    <property type="match status" value="1"/>
</dbReference>
<sequence length="136" mass="15004">MSTLWSYSALNIDGDWTPLNYSGLQKLHAKYDDLHVLGFPSNEFANEEPGTEEEVKEFCTSKYGVTFPMFSKIEVNGANAHPVYAFLKGSSVGGGEDISWNFVKFLVGRSGEVVNVYAGDVEPEELEDDIVAELAK</sequence>
<dbReference type="STRING" id="1764295.A0A5B8N2R2"/>
<dbReference type="GO" id="GO:0034599">
    <property type="term" value="P:cellular response to oxidative stress"/>
    <property type="evidence" value="ECO:0007669"/>
    <property type="project" value="TreeGrafter"/>
</dbReference>
<keyword evidence="3 4" id="KW-0560">Oxidoreductase</keyword>
<dbReference type="EMBL" id="CP031053">
    <property type="protein sequence ID" value="QDZ25964.1"/>
    <property type="molecule type" value="Genomic_DNA"/>
</dbReference>
<dbReference type="PIRSF" id="PIRSF000303">
    <property type="entry name" value="Glutathion_perox"/>
    <property type="match status" value="1"/>
</dbReference>
<gene>
    <name evidence="5" type="ORF">A3770_20p84820</name>
</gene>
<dbReference type="PRINTS" id="PR01011">
    <property type="entry name" value="GLUTPROXDASE"/>
</dbReference>
<dbReference type="InterPro" id="IPR000889">
    <property type="entry name" value="Glutathione_peroxidase"/>
</dbReference>
<dbReference type="SUPFAM" id="SSF52833">
    <property type="entry name" value="Thioredoxin-like"/>
    <property type="match status" value="1"/>
</dbReference>
<dbReference type="AlphaFoldDB" id="A0A5B8N2R2"/>
<dbReference type="InterPro" id="IPR036249">
    <property type="entry name" value="Thioredoxin-like_sf"/>
</dbReference>
<keyword evidence="6" id="KW-1185">Reference proteome</keyword>
<proteinExistence type="inferred from homology"/>
<dbReference type="OrthoDB" id="446890at2759"/>
<evidence type="ECO:0000256" key="4">
    <source>
        <dbReference type="RuleBase" id="RU000499"/>
    </source>
</evidence>
<name>A0A5B8N2R2_9CHLO</name>
<dbReference type="Pfam" id="PF00255">
    <property type="entry name" value="GSHPx"/>
    <property type="match status" value="1"/>
</dbReference>
<accession>A0A5B8N2R2</accession>
<comment type="similarity">
    <text evidence="1 4">Belongs to the glutathione peroxidase family.</text>
</comment>
<organism evidence="5 6">
    <name type="scientific">Chloropicon primus</name>
    <dbReference type="NCBI Taxonomy" id="1764295"/>
    <lineage>
        <taxon>Eukaryota</taxon>
        <taxon>Viridiplantae</taxon>
        <taxon>Chlorophyta</taxon>
        <taxon>Chloropicophyceae</taxon>
        <taxon>Chloropicales</taxon>
        <taxon>Chloropicaceae</taxon>
        <taxon>Chloropicon</taxon>
    </lineage>
</organism>